<sequence length="728" mass="81821">MKEILCLTTYPPRECGIATFSNDLIQSIHRKFGNSYSIKVCALESPTEKHVYAESVKYTLDTSDASDYVRIAGKINEDAGISLVLIQHEFGLFAGQEDAFLQFVETIAKPVVIVFHTVLAHPEESFKQYLRKVTSACSEIIVMTQTSAHILQNDYQIANDKISVIPHGTHLVSHKDKKKLKEKYKVSGRLVLSTFGLLSSGKSIETTLDALPAIVKENPSVLFLIIGKTHPSVVKAEGEKYREILQTKIVELGLTDFVRFVNLYLDLPVLLEYLQLTDVYLFTSADPNQAVSGTFVYALSCGCPIIATPIPHALELLNDNSGVIFDFKDSVQLANATNRLLSNKKLASRMRIAGLQKTALTAWENAAIAYALLFNKKLGIKATPVYSLPPLNTEHIKRMSRAFAMIQFSKGNRPDIKTGYTLDDNARALMVLSQMYAERKDVSCETYITNYMNFIRHCQQPDGSFLNYVDKDIVFTPQNEEVGLEDSNGRAIMALGYFISHAGKFPDVWTQDAIRMIQLTFPMIASLQSPRSMAFVLKGLCYYLQKYPSPETVSLIKLLADKLVSYYQQNNEHKWSWFEAYLTYDNSILPESLLYAFLATGDTLYKDTAKASFDFLLKKTFTGDRIKVVSNQGWLQKDRTGQKFGEQPVDVAGTVIALHTFYAVFKDETYLAKQKTAFNWFLGNNHLHQIIYNPATGGCYDGLEENNINLNQGAESTVCYLMARLTMD</sequence>
<dbReference type="Pfam" id="PF13439">
    <property type="entry name" value="Glyco_transf_4"/>
    <property type="match status" value="1"/>
</dbReference>
<dbReference type="SUPFAM" id="SSF48208">
    <property type="entry name" value="Six-hairpin glycosidases"/>
    <property type="match status" value="1"/>
</dbReference>
<dbReference type="EMBL" id="SNRX01000001">
    <property type="protein sequence ID" value="KAA6303664.1"/>
    <property type="molecule type" value="Genomic_DNA"/>
</dbReference>
<proteinExistence type="predicted"/>
<organism evidence="3 4">
    <name type="scientific">Candidatus Ordinivivax streblomastigis</name>
    <dbReference type="NCBI Taxonomy" id="2540710"/>
    <lineage>
        <taxon>Bacteria</taxon>
        <taxon>Pseudomonadati</taxon>
        <taxon>Bacteroidota</taxon>
        <taxon>Bacteroidia</taxon>
        <taxon>Bacteroidales</taxon>
        <taxon>Candidatus Ordinivivax</taxon>
    </lineage>
</organism>
<dbReference type="PANTHER" id="PTHR12526">
    <property type="entry name" value="GLYCOSYLTRANSFERASE"/>
    <property type="match status" value="1"/>
</dbReference>
<accession>A0A5M8P5N0</accession>
<dbReference type="Gene3D" id="3.40.50.2000">
    <property type="entry name" value="Glycogen Phosphorylase B"/>
    <property type="match status" value="2"/>
</dbReference>
<dbReference type="SUPFAM" id="SSF48239">
    <property type="entry name" value="Terpenoid cyclases/Protein prenyltransferases"/>
    <property type="match status" value="1"/>
</dbReference>
<dbReference type="PANTHER" id="PTHR12526:SF572">
    <property type="entry name" value="BLL5144 PROTEIN"/>
    <property type="match status" value="1"/>
</dbReference>
<feature type="domain" description="Glycosyltransferase subfamily 4-like N-terminal" evidence="2">
    <location>
        <begin position="106"/>
        <end position="169"/>
    </location>
</feature>
<evidence type="ECO:0000313" key="4">
    <source>
        <dbReference type="Proteomes" id="UP000324575"/>
    </source>
</evidence>
<dbReference type="GO" id="GO:0005975">
    <property type="term" value="P:carbohydrate metabolic process"/>
    <property type="evidence" value="ECO:0007669"/>
    <property type="project" value="InterPro"/>
</dbReference>
<evidence type="ECO:0000259" key="1">
    <source>
        <dbReference type="Pfam" id="PF00534"/>
    </source>
</evidence>
<evidence type="ECO:0000259" key="2">
    <source>
        <dbReference type="Pfam" id="PF13439"/>
    </source>
</evidence>
<dbReference type="InterPro" id="IPR008928">
    <property type="entry name" value="6-hairpin_glycosidase_sf"/>
</dbReference>
<dbReference type="Proteomes" id="UP000324575">
    <property type="component" value="Unassembled WGS sequence"/>
</dbReference>
<dbReference type="AlphaFoldDB" id="A0A5M8P5N0"/>
<dbReference type="EC" id="2.4.1.250" evidence="3"/>
<feature type="domain" description="Glycosyl transferase family 1" evidence="1">
    <location>
        <begin position="178"/>
        <end position="354"/>
    </location>
</feature>
<dbReference type="Pfam" id="PF00534">
    <property type="entry name" value="Glycos_transf_1"/>
    <property type="match status" value="1"/>
</dbReference>
<dbReference type="SUPFAM" id="SSF53756">
    <property type="entry name" value="UDP-Glycosyltransferase/glycogen phosphorylase"/>
    <property type="match status" value="1"/>
</dbReference>
<dbReference type="Gene3D" id="1.50.10.20">
    <property type="match status" value="1"/>
</dbReference>
<keyword evidence="3" id="KW-0328">Glycosyltransferase</keyword>
<dbReference type="InterPro" id="IPR008930">
    <property type="entry name" value="Terpenoid_cyclase/PrenylTrfase"/>
</dbReference>
<dbReference type="InterPro" id="IPR001296">
    <property type="entry name" value="Glyco_trans_1"/>
</dbReference>
<protein>
    <submittedName>
        <fullName evidence="3">D-inositol-3-phosphate glycosyltransferase</fullName>
        <ecNumber evidence="3">2.4.1.250</ecNumber>
    </submittedName>
</protein>
<name>A0A5M8P5N0_9BACT</name>
<dbReference type="GO" id="GO:0102710">
    <property type="term" value="F:D-inositol-3-phosphate glycosyltransferase activity"/>
    <property type="evidence" value="ECO:0007669"/>
    <property type="project" value="UniProtKB-EC"/>
</dbReference>
<evidence type="ECO:0000313" key="3">
    <source>
        <dbReference type="EMBL" id="KAA6303664.1"/>
    </source>
</evidence>
<gene>
    <name evidence="3" type="ORF">EZS26_000215</name>
</gene>
<comment type="caution">
    <text evidence="3">The sequence shown here is derived from an EMBL/GenBank/DDBJ whole genome shotgun (WGS) entry which is preliminary data.</text>
</comment>
<keyword evidence="3" id="KW-0808">Transferase</keyword>
<reference evidence="3 4" key="1">
    <citation type="submission" date="2019-03" db="EMBL/GenBank/DDBJ databases">
        <title>Single cell metagenomics reveals metabolic interactions within the superorganism composed of flagellate Streblomastix strix and complex community of Bacteroidetes bacteria on its surface.</title>
        <authorList>
            <person name="Treitli S.C."/>
            <person name="Kolisko M."/>
            <person name="Husnik F."/>
            <person name="Keeling P."/>
            <person name="Hampl V."/>
        </authorList>
    </citation>
    <scope>NUCLEOTIDE SEQUENCE [LARGE SCALE GENOMIC DNA]</scope>
    <source>
        <strain evidence="3">St1</strain>
    </source>
</reference>
<dbReference type="InterPro" id="IPR028098">
    <property type="entry name" value="Glyco_trans_4-like_N"/>
</dbReference>